<dbReference type="GO" id="GO:0005783">
    <property type="term" value="C:endoplasmic reticulum"/>
    <property type="evidence" value="ECO:0007669"/>
    <property type="project" value="TreeGrafter"/>
</dbReference>
<sequence length="394" mass="43221">MRAGGVSCALLLTLMLLWTSEVGFAAEDRQIKPFRGEDVSATAADMVSAGGEEDAEGELAGGFASLDGMLQWAISHSDPVKLKEKASNVQQMSVDELKRRQLEIKELVEKLKVPSDAELMRRAINELNNSSISLEDRQHALDELLVLVEPIDNANDFCKLSGIAAVVRELGSANSKIRLTSAWVLGKASQNNPLVQNQVLSSDALKTLLEMARSGVSEEGVKALYAISSLVRNNDQGLELFIAEQGGLMLQDVMSNPSVDIRLRKKAVLLVADMADRQLENPDSKRPSLFRSCQLLKSVVDLTSSTTDLDLQEKALIAIRSLLQLDSSEILVVLDMFCGLDKALERMKERLKELAVLGEEGDFARDIESLGGEIRTIFRRKLEAVEQPLAPQFC</sequence>
<evidence type="ECO:0000256" key="1">
    <source>
        <dbReference type="SAM" id="SignalP"/>
    </source>
</evidence>
<feature type="domain" description="Nucleotide exchange factor Fes1" evidence="2">
    <location>
        <begin position="66"/>
        <end position="156"/>
    </location>
</feature>
<reference evidence="3" key="1">
    <citation type="submission" date="2020-02" db="EMBL/GenBank/DDBJ databases">
        <authorList>
            <person name="Scholz U."/>
            <person name="Mascher M."/>
            <person name="Fiebig A."/>
        </authorList>
    </citation>
    <scope>NUCLEOTIDE SEQUENCE</scope>
</reference>
<organism evidence="3 4">
    <name type="scientific">Spirodela intermedia</name>
    <name type="common">Intermediate duckweed</name>
    <dbReference type="NCBI Taxonomy" id="51605"/>
    <lineage>
        <taxon>Eukaryota</taxon>
        <taxon>Viridiplantae</taxon>
        <taxon>Streptophyta</taxon>
        <taxon>Embryophyta</taxon>
        <taxon>Tracheophyta</taxon>
        <taxon>Spermatophyta</taxon>
        <taxon>Magnoliopsida</taxon>
        <taxon>Liliopsida</taxon>
        <taxon>Araceae</taxon>
        <taxon>Lemnoideae</taxon>
        <taxon>Spirodela</taxon>
    </lineage>
</organism>
<dbReference type="Gene3D" id="1.25.10.10">
    <property type="entry name" value="Leucine-rich Repeat Variant"/>
    <property type="match status" value="1"/>
</dbReference>
<dbReference type="OrthoDB" id="10250458at2759"/>
<name>A0A7I8L4H1_SPIIN</name>
<dbReference type="Proteomes" id="UP000663760">
    <property type="component" value="Chromosome 11"/>
</dbReference>
<evidence type="ECO:0000313" key="4">
    <source>
        <dbReference type="Proteomes" id="UP000663760"/>
    </source>
</evidence>
<dbReference type="GO" id="GO:0000774">
    <property type="term" value="F:adenyl-nucleotide exchange factor activity"/>
    <property type="evidence" value="ECO:0007669"/>
    <property type="project" value="TreeGrafter"/>
</dbReference>
<gene>
    <name evidence="3" type="ORF">SI8410_11015569</name>
</gene>
<protein>
    <recommendedName>
        <fullName evidence="2">Nucleotide exchange factor Fes1 domain-containing protein</fullName>
    </recommendedName>
</protein>
<accession>A0A7I8L4H1</accession>
<dbReference type="PANTHER" id="PTHR19316:SF32">
    <property type="entry name" value="ARM REPEAT SUPERFAMILY PROTEIN"/>
    <property type="match status" value="1"/>
</dbReference>
<evidence type="ECO:0000313" key="3">
    <source>
        <dbReference type="EMBL" id="CAA7404891.1"/>
    </source>
</evidence>
<dbReference type="InterPro" id="IPR016024">
    <property type="entry name" value="ARM-type_fold"/>
</dbReference>
<keyword evidence="1" id="KW-0732">Signal</keyword>
<dbReference type="AlphaFoldDB" id="A0A7I8L4H1"/>
<keyword evidence="4" id="KW-1185">Reference proteome</keyword>
<feature type="chain" id="PRO_5029570320" description="Nucleotide exchange factor Fes1 domain-containing protein" evidence="1">
    <location>
        <begin position="26"/>
        <end position="394"/>
    </location>
</feature>
<evidence type="ECO:0000259" key="2">
    <source>
        <dbReference type="Pfam" id="PF08609"/>
    </source>
</evidence>
<dbReference type="PANTHER" id="PTHR19316">
    <property type="entry name" value="PROTEIN FOLDING REGULATOR"/>
    <property type="match status" value="1"/>
</dbReference>
<dbReference type="InterPro" id="IPR050693">
    <property type="entry name" value="Hsp70_NEF-Inhibitors"/>
</dbReference>
<feature type="signal peptide" evidence="1">
    <location>
        <begin position="1"/>
        <end position="25"/>
    </location>
</feature>
<dbReference type="SUPFAM" id="SSF48371">
    <property type="entry name" value="ARM repeat"/>
    <property type="match status" value="1"/>
</dbReference>
<proteinExistence type="predicted"/>
<dbReference type="EMBL" id="LR746274">
    <property type="protein sequence ID" value="CAA7404891.1"/>
    <property type="molecule type" value="Genomic_DNA"/>
</dbReference>
<dbReference type="InterPro" id="IPR011989">
    <property type="entry name" value="ARM-like"/>
</dbReference>
<dbReference type="Pfam" id="PF08609">
    <property type="entry name" value="Fes1"/>
    <property type="match status" value="1"/>
</dbReference>
<dbReference type="InterPro" id="IPR013918">
    <property type="entry name" value="Nucleotide_exch_fac_Fes1"/>
</dbReference>